<organism evidence="7 8">
    <name type="scientific">Aneurinibacillus thermoaerophilus</name>
    <dbReference type="NCBI Taxonomy" id="143495"/>
    <lineage>
        <taxon>Bacteria</taxon>
        <taxon>Bacillati</taxon>
        <taxon>Bacillota</taxon>
        <taxon>Bacilli</taxon>
        <taxon>Bacillales</taxon>
        <taxon>Paenibacillaceae</taxon>
        <taxon>Aneurinibacillus group</taxon>
        <taxon>Aneurinibacillus</taxon>
    </lineage>
</organism>
<dbReference type="Proteomes" id="UP000826616">
    <property type="component" value="Chromosome"/>
</dbReference>
<gene>
    <name evidence="7" type="ORF">K3F53_13220</name>
</gene>
<feature type="transmembrane region" description="Helical" evidence="6">
    <location>
        <begin position="176"/>
        <end position="197"/>
    </location>
</feature>
<reference evidence="7 8" key="1">
    <citation type="submission" date="2021-08" db="EMBL/GenBank/DDBJ databases">
        <title>Complete genome sequence of the strain Aneurinibacillus thermoaerophilus CCM 8960.</title>
        <authorList>
            <person name="Musilova J."/>
            <person name="Kourilova X."/>
            <person name="Pernicova I."/>
            <person name="Bezdicek M."/>
            <person name="Lengerova M."/>
            <person name="Obruca S."/>
            <person name="Sedlar K."/>
        </authorList>
    </citation>
    <scope>NUCLEOTIDE SEQUENCE [LARGE SCALE GENOMIC DNA]</scope>
    <source>
        <strain evidence="7 8">CCM 8960</strain>
    </source>
</reference>
<evidence type="ECO:0000313" key="8">
    <source>
        <dbReference type="Proteomes" id="UP000826616"/>
    </source>
</evidence>
<feature type="transmembrane region" description="Helical" evidence="6">
    <location>
        <begin position="28"/>
        <end position="45"/>
    </location>
</feature>
<dbReference type="PIRSF" id="PIRSF002457">
    <property type="entry name" value="DASS"/>
    <property type="match status" value="1"/>
</dbReference>
<dbReference type="Pfam" id="PF00939">
    <property type="entry name" value="Na_sulph_symp"/>
    <property type="match status" value="1"/>
</dbReference>
<dbReference type="InterPro" id="IPR001898">
    <property type="entry name" value="SLC13A/DASS"/>
</dbReference>
<accession>A0ABX8YFR1</accession>
<evidence type="ECO:0000256" key="2">
    <source>
        <dbReference type="ARBA" id="ARBA00007349"/>
    </source>
</evidence>
<dbReference type="NCBIfam" id="TIGR00785">
    <property type="entry name" value="dass"/>
    <property type="match status" value="1"/>
</dbReference>
<proteinExistence type="inferred from homology"/>
<evidence type="ECO:0000256" key="6">
    <source>
        <dbReference type="SAM" id="Phobius"/>
    </source>
</evidence>
<dbReference type="InterPro" id="IPR030676">
    <property type="entry name" value="CitT-rel"/>
</dbReference>
<evidence type="ECO:0000256" key="4">
    <source>
        <dbReference type="ARBA" id="ARBA00022989"/>
    </source>
</evidence>
<sequence>MKFIPLAIIIAIGLIIWFITPPEGIKPDAWHLLAIFVATIVGFIIKPMPMGSLSIIAITMTVITDIVPLKTALSGFGNGTIWIIVCAIIISRGVTKTGLGSRIAYIFVNKFGKKTLGLSYALAFTDLILSPAMPSNSARAGGIVFPIISALAHSFHSKPEDGTERKIGSFLIKTAFQVNVVTSAMFMTAMAANPLIVSMAKEAGIQISWSGWMLAAIVPGLISLLIIPWFIYKIYPPEIKETPNAAKFAIEKLKEMGPMSKAEKRMVFVFVTVLGLWIFGEKIGVDATTAALVGVSLLLLTQVLTWTDVKGEKMAWDTLVWFAALVMMAGQLNNLGLISWFSKEIQGLVSGMSPMVALLVLGMAYFYSHYLFASATAHVSAMYAAFLAVSLTVGAPGMFTALMLAFFSNLFGSITHYGFGPAPILFGPGYVSEGKWWAIGLAISIINIIIWLGVGSLWWKLLGLW</sequence>
<keyword evidence="8" id="KW-1185">Reference proteome</keyword>
<feature type="transmembrane region" description="Helical" evidence="6">
    <location>
        <begin position="289"/>
        <end position="307"/>
    </location>
</feature>
<evidence type="ECO:0000256" key="5">
    <source>
        <dbReference type="ARBA" id="ARBA00023136"/>
    </source>
</evidence>
<evidence type="ECO:0000256" key="3">
    <source>
        <dbReference type="ARBA" id="ARBA00022692"/>
    </source>
</evidence>
<dbReference type="EMBL" id="CP080764">
    <property type="protein sequence ID" value="QYY44618.1"/>
    <property type="molecule type" value="Genomic_DNA"/>
</dbReference>
<feature type="transmembrane region" description="Helical" evidence="6">
    <location>
        <begin position="347"/>
        <end position="368"/>
    </location>
</feature>
<keyword evidence="5 6" id="KW-0472">Membrane</keyword>
<feature type="transmembrane region" description="Helical" evidence="6">
    <location>
        <begin position="138"/>
        <end position="155"/>
    </location>
</feature>
<evidence type="ECO:0000313" key="7">
    <source>
        <dbReference type="EMBL" id="QYY44618.1"/>
    </source>
</evidence>
<comment type="subcellular location">
    <subcellularLocation>
        <location evidence="1">Membrane</location>
        <topology evidence="1">Multi-pass membrane protein</topology>
    </subcellularLocation>
</comment>
<comment type="similarity">
    <text evidence="2">Belongs to the SLC13A/DASS transporter (TC 2.A.47) family. DIT1 subfamily.</text>
</comment>
<feature type="transmembrane region" description="Helical" evidence="6">
    <location>
        <begin position="115"/>
        <end position="132"/>
    </location>
</feature>
<dbReference type="PANTHER" id="PTHR42826">
    <property type="entry name" value="DICARBOXYLATE TRANSPORTER 2.1, CHLOROPLASTIC"/>
    <property type="match status" value="1"/>
</dbReference>
<keyword evidence="4 6" id="KW-1133">Transmembrane helix</keyword>
<feature type="transmembrane region" description="Helical" evidence="6">
    <location>
        <begin position="380"/>
        <end position="407"/>
    </location>
</feature>
<feature type="transmembrane region" description="Helical" evidence="6">
    <location>
        <begin position="52"/>
        <end position="69"/>
    </location>
</feature>
<feature type="transmembrane region" description="Helical" evidence="6">
    <location>
        <begin position="319"/>
        <end position="341"/>
    </location>
</feature>
<evidence type="ECO:0000256" key="1">
    <source>
        <dbReference type="ARBA" id="ARBA00004141"/>
    </source>
</evidence>
<feature type="transmembrane region" description="Helical" evidence="6">
    <location>
        <begin position="75"/>
        <end position="94"/>
    </location>
</feature>
<feature type="transmembrane region" description="Helical" evidence="6">
    <location>
        <begin position="209"/>
        <end position="232"/>
    </location>
</feature>
<name>A0ABX8YFR1_ANETH</name>
<keyword evidence="3 6" id="KW-0812">Transmembrane</keyword>
<protein>
    <submittedName>
        <fullName evidence="7">Anion permease</fullName>
    </submittedName>
</protein>
<feature type="transmembrane region" description="Helical" evidence="6">
    <location>
        <begin position="266"/>
        <end position="283"/>
    </location>
</feature>
<feature type="transmembrane region" description="Helical" evidence="6">
    <location>
        <begin position="436"/>
        <end position="459"/>
    </location>
</feature>